<keyword evidence="3" id="KW-0053">Apoptosis</keyword>
<comment type="cofactor">
    <cofactor evidence="1">
        <name>FAD</name>
        <dbReference type="ChEBI" id="CHEBI:57692"/>
    </cofactor>
</comment>
<dbReference type="GO" id="GO:0012501">
    <property type="term" value="P:programmed cell death"/>
    <property type="evidence" value="ECO:0007669"/>
    <property type="project" value="TreeGrafter"/>
</dbReference>
<dbReference type="InterPro" id="IPR023753">
    <property type="entry name" value="FAD/NAD-binding_dom"/>
</dbReference>
<evidence type="ECO:0000256" key="2">
    <source>
        <dbReference type="ARBA" id="ARBA00022630"/>
    </source>
</evidence>
<reference evidence="11" key="1">
    <citation type="submission" date="2019-11" db="EMBL/GenBank/DDBJ databases">
        <title>Acidithiobacillus ferrianus sp. nov.: a facultatively anaerobic and extremely acidophilic chemolithoautotroph.</title>
        <authorList>
            <person name="Norris P.R."/>
            <person name="Falagan C."/>
            <person name="Moya-Beltran A."/>
            <person name="Castro M."/>
            <person name="Quatrini R."/>
            <person name="Johnson D.B."/>
        </authorList>
    </citation>
    <scope>NUCLEOTIDE SEQUENCE [LARGE SCALE GENOMIC DNA]</scope>
    <source>
        <strain evidence="11">MG</strain>
    </source>
</reference>
<accession>A0A845UAH4</accession>
<feature type="domain" description="FAD/NAD(P)-binding" evidence="9">
    <location>
        <begin position="5"/>
        <end position="306"/>
    </location>
</feature>
<dbReference type="PANTHER" id="PTHR43557:SF4">
    <property type="entry name" value="APOPTOSIS-INDUCING FACTOR 1, MITOCHONDRIAL"/>
    <property type="match status" value="1"/>
</dbReference>
<evidence type="ECO:0000313" key="11">
    <source>
        <dbReference type="EMBL" id="NDU43159.1"/>
    </source>
</evidence>
<feature type="domain" description="Mitochondrial apoptosis-inducing factor C-terminal" evidence="10">
    <location>
        <begin position="309"/>
        <end position="343"/>
    </location>
</feature>
<comment type="caution">
    <text evidence="11">The sequence shown here is derived from an EMBL/GenBank/DDBJ whole genome shotgun (WGS) entry which is preliminary data.</text>
</comment>
<evidence type="ECO:0000256" key="5">
    <source>
        <dbReference type="ARBA" id="ARBA00022946"/>
    </source>
</evidence>
<evidence type="ECO:0000256" key="8">
    <source>
        <dbReference type="ARBA" id="ARBA00047786"/>
    </source>
</evidence>
<dbReference type="Pfam" id="PF14721">
    <property type="entry name" value="AIF_C"/>
    <property type="match status" value="2"/>
</dbReference>
<dbReference type="RefSeq" id="WP_163098390.1">
    <property type="nucleotide sequence ID" value="NZ_CP127523.1"/>
</dbReference>
<keyword evidence="5" id="KW-0809">Transit peptide</keyword>
<evidence type="ECO:0000259" key="9">
    <source>
        <dbReference type="Pfam" id="PF07992"/>
    </source>
</evidence>
<keyword evidence="6" id="KW-0560">Oxidoreductase</keyword>
<dbReference type="SUPFAM" id="SSF55424">
    <property type="entry name" value="FAD/NAD-linked reductases, dimerisation (C-terminal) domain"/>
    <property type="match status" value="1"/>
</dbReference>
<sequence>MNTYYDYLLVGAGPAAAAAASAIREKDTQGQILMLGAEPETPYQRPPLSKGLWLGKDAESDLPLKSASDWASLGVEMALGDPVITLDPQHREVKTLAGKRYDYGKALLAMGGRPKPLAAVPELLRDRVLSLRSLADYRRLRARAAEGGEVLVVGGGFLGAELAATLSQQGALKIHYCVSGDGPLAQMLPPMLVEKVSARYRSAGVDMEKQRKLMEIRAQDGRLAAVFADGHPVVCDWMVYGIGMEPNNALADTAGLQKGQGAVAVDAQMRSSDPHIWVAGDLATYPDPVWGSPLRLEHWDNAEATGRIAGLNMAGETVAFRHQSMFYSDIYEFGFEAVGECRSDMVGHTECSPDGDQAIVYYLRDHQLRGVLLWNVWGKVKAARTLIAAKRRVEPDALRGLLKDW</sequence>
<organism evidence="11">
    <name type="scientific">Acidithiobacillus ferrianus</name>
    <dbReference type="NCBI Taxonomy" id="2678518"/>
    <lineage>
        <taxon>Bacteria</taxon>
        <taxon>Pseudomonadati</taxon>
        <taxon>Pseudomonadota</taxon>
        <taxon>Acidithiobacillia</taxon>
        <taxon>Acidithiobacillales</taxon>
        <taxon>Acidithiobacillaceae</taxon>
        <taxon>Acidithiobacillus</taxon>
    </lineage>
</organism>
<feature type="domain" description="Mitochondrial apoptosis-inducing factor C-terminal" evidence="10">
    <location>
        <begin position="352"/>
        <end position="388"/>
    </location>
</feature>
<dbReference type="PRINTS" id="PR00411">
    <property type="entry name" value="PNDRDTASEI"/>
</dbReference>
<dbReference type="EMBL" id="WNJL01000037">
    <property type="protein sequence ID" value="NDU43159.1"/>
    <property type="molecule type" value="Genomic_DNA"/>
</dbReference>
<evidence type="ECO:0000256" key="1">
    <source>
        <dbReference type="ARBA" id="ARBA00001974"/>
    </source>
</evidence>
<dbReference type="GO" id="GO:0033108">
    <property type="term" value="P:mitochondrial respiratory chain complex assembly"/>
    <property type="evidence" value="ECO:0007669"/>
    <property type="project" value="TreeGrafter"/>
</dbReference>
<dbReference type="InterPro" id="IPR036188">
    <property type="entry name" value="FAD/NAD-bd_sf"/>
</dbReference>
<name>A0A845UAH4_9PROT</name>
<comment type="catalytic activity">
    <reaction evidence="8">
        <text>A + NADH + H(+) = AH2 + NAD(+)</text>
        <dbReference type="Rhea" id="RHEA:11356"/>
        <dbReference type="ChEBI" id="CHEBI:13193"/>
        <dbReference type="ChEBI" id="CHEBI:15378"/>
        <dbReference type="ChEBI" id="CHEBI:17499"/>
        <dbReference type="ChEBI" id="CHEBI:57540"/>
        <dbReference type="ChEBI" id="CHEBI:57945"/>
    </reaction>
</comment>
<dbReference type="GO" id="GO:0016174">
    <property type="term" value="F:NAD(P)H oxidase H2O2-forming activity"/>
    <property type="evidence" value="ECO:0007669"/>
    <property type="project" value="TreeGrafter"/>
</dbReference>
<evidence type="ECO:0000259" key="10">
    <source>
        <dbReference type="Pfam" id="PF14721"/>
    </source>
</evidence>
<protein>
    <submittedName>
        <fullName evidence="11">Pyridine nucleotide-disulfide oxidoreductase</fullName>
    </submittedName>
</protein>
<keyword evidence="4" id="KW-0274">FAD</keyword>
<evidence type="ECO:0000256" key="6">
    <source>
        <dbReference type="ARBA" id="ARBA00023002"/>
    </source>
</evidence>
<proteinExistence type="predicted"/>
<dbReference type="Gene3D" id="3.30.390.30">
    <property type="match status" value="1"/>
</dbReference>
<dbReference type="InterPro" id="IPR050446">
    <property type="entry name" value="FAD-oxidoreductase/Apoptosis"/>
</dbReference>
<dbReference type="AlphaFoldDB" id="A0A845UAH4"/>
<dbReference type="SMART" id="SM01353">
    <property type="entry name" value="AIF_C"/>
    <property type="match status" value="1"/>
</dbReference>
<dbReference type="Gene3D" id="3.50.50.60">
    <property type="entry name" value="FAD/NAD(P)-binding domain"/>
    <property type="match status" value="2"/>
</dbReference>
<dbReference type="InterPro" id="IPR029324">
    <property type="entry name" value="AIF_C"/>
</dbReference>
<dbReference type="Pfam" id="PF07992">
    <property type="entry name" value="Pyr_redox_2"/>
    <property type="match status" value="1"/>
</dbReference>
<dbReference type="PANTHER" id="PTHR43557">
    <property type="entry name" value="APOPTOSIS-INDUCING FACTOR 1"/>
    <property type="match status" value="1"/>
</dbReference>
<dbReference type="PRINTS" id="PR00368">
    <property type="entry name" value="FADPNR"/>
</dbReference>
<dbReference type="GO" id="GO:0046983">
    <property type="term" value="F:protein dimerization activity"/>
    <property type="evidence" value="ECO:0007669"/>
    <property type="project" value="InterPro"/>
</dbReference>
<evidence type="ECO:0000256" key="4">
    <source>
        <dbReference type="ARBA" id="ARBA00022827"/>
    </source>
</evidence>
<keyword evidence="2" id="KW-0285">Flavoprotein</keyword>
<dbReference type="InterPro" id="IPR016156">
    <property type="entry name" value="FAD/NAD-linked_Rdtase_dimer_sf"/>
</dbReference>
<evidence type="ECO:0000256" key="7">
    <source>
        <dbReference type="ARBA" id="ARBA00023027"/>
    </source>
</evidence>
<dbReference type="SUPFAM" id="SSF51905">
    <property type="entry name" value="FAD/NAD(P)-binding domain"/>
    <property type="match status" value="1"/>
</dbReference>
<dbReference type="GO" id="GO:0005737">
    <property type="term" value="C:cytoplasm"/>
    <property type="evidence" value="ECO:0007669"/>
    <property type="project" value="TreeGrafter"/>
</dbReference>
<evidence type="ECO:0000256" key="3">
    <source>
        <dbReference type="ARBA" id="ARBA00022703"/>
    </source>
</evidence>
<gene>
    <name evidence="11" type="ORF">GL267_11105</name>
</gene>
<dbReference type="GO" id="GO:0071949">
    <property type="term" value="F:FAD binding"/>
    <property type="evidence" value="ECO:0007669"/>
    <property type="project" value="TreeGrafter"/>
</dbReference>
<keyword evidence="7" id="KW-0520">NAD</keyword>